<organism evidence="2 3">
    <name type="scientific">Aurantiacibacter xanthus</name>
    <dbReference type="NCBI Taxonomy" id="1784712"/>
    <lineage>
        <taxon>Bacteria</taxon>
        <taxon>Pseudomonadati</taxon>
        <taxon>Pseudomonadota</taxon>
        <taxon>Alphaproteobacteria</taxon>
        <taxon>Sphingomonadales</taxon>
        <taxon>Erythrobacteraceae</taxon>
        <taxon>Aurantiacibacter</taxon>
    </lineage>
</organism>
<evidence type="ECO:0000256" key="1">
    <source>
        <dbReference type="RuleBase" id="RU363076"/>
    </source>
</evidence>
<dbReference type="InterPro" id="IPR002994">
    <property type="entry name" value="Surf1/Shy1"/>
</dbReference>
<keyword evidence="1" id="KW-1003">Cell membrane</keyword>
<keyword evidence="1" id="KW-1133">Transmembrane helix</keyword>
<feature type="transmembrane region" description="Helical" evidence="1">
    <location>
        <begin position="168"/>
        <end position="187"/>
    </location>
</feature>
<evidence type="ECO:0000313" key="2">
    <source>
        <dbReference type="EMBL" id="RIV85287.1"/>
    </source>
</evidence>
<dbReference type="OrthoDB" id="6079986at2"/>
<comment type="caution">
    <text evidence="2">The sequence shown here is derived from an EMBL/GenBank/DDBJ whole genome shotgun (WGS) entry which is preliminary data.</text>
</comment>
<accession>A0A3A1P4Y1</accession>
<dbReference type="Proteomes" id="UP000265366">
    <property type="component" value="Unassembled WGS sequence"/>
</dbReference>
<name>A0A3A1P4Y1_9SPHN</name>
<dbReference type="GO" id="GO:0005886">
    <property type="term" value="C:plasma membrane"/>
    <property type="evidence" value="ECO:0007669"/>
    <property type="project" value="UniProtKB-SubCell"/>
</dbReference>
<keyword evidence="1" id="KW-0472">Membrane</keyword>
<sequence>MRRWPIVPTLVVLVAAAIMVKLGFWQLGRMHEEQGKLARFEQAAELDAPIAFPASDAPDREQAAYRRSTVECAGAGEWRTTAGRNSQDRAGYVQIVECLRSGGEAVEVQAGWSGDLAAPDWNGGTVQGIIAPNRDGSMVLVADPPLAGLEANALPTPSDDQPAKNLSYAVQWFAFALTALVIYVLALRRRQRDRTGA</sequence>
<dbReference type="AlphaFoldDB" id="A0A3A1P4Y1"/>
<feature type="transmembrane region" description="Helical" evidence="1">
    <location>
        <begin position="7"/>
        <end position="27"/>
    </location>
</feature>
<comment type="similarity">
    <text evidence="1">Belongs to the SURF1 family.</text>
</comment>
<proteinExistence type="inferred from homology"/>
<gene>
    <name evidence="2" type="ORF">D2V17_10935</name>
</gene>
<reference evidence="2 3" key="1">
    <citation type="submission" date="2018-08" db="EMBL/GenBank/DDBJ databases">
        <title>Erythrobacter zhengii sp.nov., a bacterium isolated from deep-sea sediment.</title>
        <authorList>
            <person name="Fang C."/>
            <person name="Wu Y.-H."/>
            <person name="Sun C."/>
            <person name="Wang H."/>
            <person name="Cheng H."/>
            <person name="Meng F.-X."/>
            <person name="Wang C.-S."/>
            <person name="Xu X.-W."/>
        </authorList>
    </citation>
    <scope>NUCLEOTIDE SEQUENCE [LARGE SCALE GENOMIC DNA]</scope>
    <source>
        <strain evidence="2 3">CCTCC AB 2015396</strain>
    </source>
</reference>
<keyword evidence="1" id="KW-0812">Transmembrane</keyword>
<comment type="subcellular location">
    <subcellularLocation>
        <location evidence="1">Cell membrane</location>
        <topology evidence="1">Multi-pass membrane protein</topology>
    </subcellularLocation>
</comment>
<keyword evidence="3" id="KW-1185">Reference proteome</keyword>
<dbReference type="CDD" id="cd06662">
    <property type="entry name" value="SURF1"/>
    <property type="match status" value="1"/>
</dbReference>
<dbReference type="Pfam" id="PF02104">
    <property type="entry name" value="SURF1"/>
    <property type="match status" value="1"/>
</dbReference>
<evidence type="ECO:0000313" key="3">
    <source>
        <dbReference type="Proteomes" id="UP000265366"/>
    </source>
</evidence>
<protein>
    <recommendedName>
        <fullName evidence="1">SURF1-like protein</fullName>
    </recommendedName>
</protein>
<dbReference type="EMBL" id="QXFM01000100">
    <property type="protein sequence ID" value="RIV85287.1"/>
    <property type="molecule type" value="Genomic_DNA"/>
</dbReference>